<gene>
    <name evidence="1" type="ORF">H5410_055742</name>
</gene>
<dbReference type="AlphaFoldDB" id="A0A9J5WKQ1"/>
<proteinExistence type="predicted"/>
<evidence type="ECO:0000313" key="2">
    <source>
        <dbReference type="Proteomes" id="UP000824120"/>
    </source>
</evidence>
<reference evidence="1 2" key="1">
    <citation type="submission" date="2020-09" db="EMBL/GenBank/DDBJ databases">
        <title>De no assembly of potato wild relative species, Solanum commersonii.</title>
        <authorList>
            <person name="Cho K."/>
        </authorList>
    </citation>
    <scope>NUCLEOTIDE SEQUENCE [LARGE SCALE GENOMIC DNA]</scope>
    <source>
        <strain evidence="1">LZ3.2</strain>
        <tissue evidence="1">Leaf</tissue>
    </source>
</reference>
<dbReference type="EMBL" id="JACXVP010000011">
    <property type="protein sequence ID" value="KAG5575608.1"/>
    <property type="molecule type" value="Genomic_DNA"/>
</dbReference>
<sequence>MLPPKPAIPALLNMMSNLPFHSTATFTADSTSSSFETSHSTKKILSRLKWLYIQIYLRIYMLRLELEVPEQVAGIPQ</sequence>
<comment type="caution">
    <text evidence="1">The sequence shown here is derived from an EMBL/GenBank/DDBJ whole genome shotgun (WGS) entry which is preliminary data.</text>
</comment>
<dbReference type="Proteomes" id="UP000824120">
    <property type="component" value="Chromosome 11"/>
</dbReference>
<organism evidence="1 2">
    <name type="scientific">Solanum commersonii</name>
    <name type="common">Commerson's wild potato</name>
    <name type="synonym">Commerson's nightshade</name>
    <dbReference type="NCBI Taxonomy" id="4109"/>
    <lineage>
        <taxon>Eukaryota</taxon>
        <taxon>Viridiplantae</taxon>
        <taxon>Streptophyta</taxon>
        <taxon>Embryophyta</taxon>
        <taxon>Tracheophyta</taxon>
        <taxon>Spermatophyta</taxon>
        <taxon>Magnoliopsida</taxon>
        <taxon>eudicotyledons</taxon>
        <taxon>Gunneridae</taxon>
        <taxon>Pentapetalae</taxon>
        <taxon>asterids</taxon>
        <taxon>lamiids</taxon>
        <taxon>Solanales</taxon>
        <taxon>Solanaceae</taxon>
        <taxon>Solanoideae</taxon>
        <taxon>Solaneae</taxon>
        <taxon>Solanum</taxon>
    </lineage>
</organism>
<evidence type="ECO:0000313" key="1">
    <source>
        <dbReference type="EMBL" id="KAG5575608.1"/>
    </source>
</evidence>
<keyword evidence="2" id="KW-1185">Reference proteome</keyword>
<name>A0A9J5WKQ1_SOLCO</name>
<protein>
    <submittedName>
        <fullName evidence="1">Uncharacterized protein</fullName>
    </submittedName>
</protein>
<accession>A0A9J5WKQ1</accession>